<comment type="caution">
    <text evidence="1">The sequence shown here is derived from an EMBL/GenBank/DDBJ whole genome shotgun (WGS) entry which is preliminary data.</text>
</comment>
<keyword evidence="2" id="KW-1185">Reference proteome</keyword>
<dbReference type="Proteomes" id="UP000654257">
    <property type="component" value="Unassembled WGS sequence"/>
</dbReference>
<evidence type="ECO:0000313" key="1">
    <source>
        <dbReference type="EMBL" id="GGG11830.1"/>
    </source>
</evidence>
<gene>
    <name evidence="1" type="ORF">GCM10007304_27240</name>
</gene>
<protein>
    <recommendedName>
        <fullName evidence="3">MmcQ/YjbR family DNA-binding protein</fullName>
    </recommendedName>
</protein>
<evidence type="ECO:0000313" key="2">
    <source>
        <dbReference type="Proteomes" id="UP000654257"/>
    </source>
</evidence>
<dbReference type="InterPro" id="IPR058532">
    <property type="entry name" value="YjbR/MT2646/Rv2570-like"/>
</dbReference>
<reference evidence="1" key="1">
    <citation type="journal article" date="2014" name="Int. J. Syst. Evol. Microbiol.">
        <title>Complete genome sequence of Corynebacterium casei LMG S-19264T (=DSM 44701T), isolated from a smear-ripened cheese.</title>
        <authorList>
            <consortium name="US DOE Joint Genome Institute (JGI-PGF)"/>
            <person name="Walter F."/>
            <person name="Albersmeier A."/>
            <person name="Kalinowski J."/>
            <person name="Ruckert C."/>
        </authorList>
    </citation>
    <scope>NUCLEOTIDE SEQUENCE</scope>
    <source>
        <strain evidence="1">CCM 7905</strain>
    </source>
</reference>
<dbReference type="EMBL" id="BMCU01000003">
    <property type="protein sequence ID" value="GGG11830.1"/>
    <property type="molecule type" value="Genomic_DNA"/>
</dbReference>
<proteinExistence type="predicted"/>
<dbReference type="InterPro" id="IPR038056">
    <property type="entry name" value="YjbR-like_sf"/>
</dbReference>
<organism evidence="1 2">
    <name type="scientific">Rhodococcoides trifolii</name>
    <dbReference type="NCBI Taxonomy" id="908250"/>
    <lineage>
        <taxon>Bacteria</taxon>
        <taxon>Bacillati</taxon>
        <taxon>Actinomycetota</taxon>
        <taxon>Actinomycetes</taxon>
        <taxon>Mycobacteriales</taxon>
        <taxon>Nocardiaceae</taxon>
        <taxon>Rhodococcoides</taxon>
    </lineage>
</organism>
<dbReference type="RefSeq" id="WP_188545416.1">
    <property type="nucleotide sequence ID" value="NZ_BMCU01000003.1"/>
</dbReference>
<dbReference type="SUPFAM" id="SSF142906">
    <property type="entry name" value="YjbR-like"/>
    <property type="match status" value="1"/>
</dbReference>
<accession>A0A917D680</accession>
<dbReference type="Pfam" id="PF04237">
    <property type="entry name" value="YjbR"/>
    <property type="match status" value="1"/>
</dbReference>
<sequence>MATLTDAISIAADLPEVGEGTRWSNRTWFVRKKAFAWERPLNKADIKRFGDRPVPSGPIFAVSLGDLGEKEAVLAEEHEGVFTIEHFAKHPAILIRLKVVDPATLRDLIVDAWLAAAPDVLTEQYLADNPTDTLGA</sequence>
<name>A0A917D680_9NOCA</name>
<dbReference type="AlphaFoldDB" id="A0A917D680"/>
<evidence type="ECO:0008006" key="3">
    <source>
        <dbReference type="Google" id="ProtNLM"/>
    </source>
</evidence>
<reference evidence="1" key="2">
    <citation type="submission" date="2020-09" db="EMBL/GenBank/DDBJ databases">
        <authorList>
            <person name="Sun Q."/>
            <person name="Sedlacek I."/>
        </authorList>
    </citation>
    <scope>NUCLEOTIDE SEQUENCE</scope>
    <source>
        <strain evidence="1">CCM 7905</strain>
    </source>
</reference>